<dbReference type="GO" id="GO:0007165">
    <property type="term" value="P:signal transduction"/>
    <property type="evidence" value="ECO:0007669"/>
    <property type="project" value="TreeGrafter"/>
</dbReference>
<dbReference type="InterPro" id="IPR028082">
    <property type="entry name" value="Peripla_BP_I"/>
</dbReference>
<comment type="caution">
    <text evidence="7">The sequence shown here is derived from an EMBL/GenBank/DDBJ whole genome shotgun (WGS) entry which is preliminary data.</text>
</comment>
<feature type="signal peptide" evidence="5">
    <location>
        <begin position="1"/>
        <end position="27"/>
    </location>
</feature>
<keyword evidence="5" id="KW-0732">Signal</keyword>
<dbReference type="AlphaFoldDB" id="A0A1D1W4I6"/>
<dbReference type="PANTHER" id="PTHR44755">
    <property type="entry name" value="NATRIURETIC PEPTIDE RECEPTOR 3-RELATED"/>
    <property type="match status" value="1"/>
</dbReference>
<dbReference type="Gene3D" id="3.40.50.2300">
    <property type="match status" value="1"/>
</dbReference>
<protein>
    <recommendedName>
        <fullName evidence="6">Receptor ligand binding region domain-containing protein</fullName>
    </recommendedName>
</protein>
<dbReference type="InterPro" id="IPR001828">
    <property type="entry name" value="ANF_lig-bd_rcpt"/>
</dbReference>
<dbReference type="GO" id="GO:0038023">
    <property type="term" value="F:signaling receptor activity"/>
    <property type="evidence" value="ECO:0007669"/>
    <property type="project" value="TreeGrafter"/>
</dbReference>
<evidence type="ECO:0000313" key="8">
    <source>
        <dbReference type="Proteomes" id="UP000186922"/>
    </source>
</evidence>
<dbReference type="Pfam" id="PF01094">
    <property type="entry name" value="ANF_receptor"/>
    <property type="match status" value="1"/>
</dbReference>
<evidence type="ECO:0000256" key="4">
    <source>
        <dbReference type="ARBA" id="ARBA00023136"/>
    </source>
</evidence>
<keyword evidence="2" id="KW-0812">Transmembrane</keyword>
<sequence>MRCQTVTPLPSLVFYWVLGNLWISTSASQPVADSSTVPDMYSGQIRIKAAVLLTSGSDLAFDYYNLAPVIDLALQRVLQDYDVSIELQLALYQGQCNVSQAVGQAVQAIIANVDLIIGPACTPDMIAVSQITTYYKLSLLTGAGSLTDSTDAFPWTTRASYNTYSQWLFFVTMAARYNWRTVAVIYDRDDDNNLTNAKSLIRHLLDKNFKAVEMAFKGADYTGFRSAEDILSDLMMQARSKPVF</sequence>
<reference evidence="7 8" key="1">
    <citation type="journal article" date="2016" name="Nat. Commun.">
        <title>Extremotolerant tardigrade genome and improved radiotolerance of human cultured cells by tardigrade-unique protein.</title>
        <authorList>
            <person name="Hashimoto T."/>
            <person name="Horikawa D.D."/>
            <person name="Saito Y."/>
            <person name="Kuwahara H."/>
            <person name="Kozuka-Hata H."/>
            <person name="Shin-I T."/>
            <person name="Minakuchi Y."/>
            <person name="Ohishi K."/>
            <person name="Motoyama A."/>
            <person name="Aizu T."/>
            <person name="Enomoto A."/>
            <person name="Kondo K."/>
            <person name="Tanaka S."/>
            <person name="Hara Y."/>
            <person name="Koshikawa S."/>
            <person name="Sagara H."/>
            <person name="Miura T."/>
            <person name="Yokobori S."/>
            <person name="Miyagawa K."/>
            <person name="Suzuki Y."/>
            <person name="Kubo T."/>
            <person name="Oyama M."/>
            <person name="Kohara Y."/>
            <person name="Fujiyama A."/>
            <person name="Arakawa K."/>
            <person name="Katayama T."/>
            <person name="Toyoda A."/>
            <person name="Kunieda T."/>
        </authorList>
    </citation>
    <scope>NUCLEOTIDE SEQUENCE [LARGE SCALE GENOMIC DNA]</scope>
    <source>
        <strain evidence="7 8">YOKOZUNA-1</strain>
    </source>
</reference>
<evidence type="ECO:0000313" key="7">
    <source>
        <dbReference type="EMBL" id="GAV08402.1"/>
    </source>
</evidence>
<evidence type="ECO:0000256" key="5">
    <source>
        <dbReference type="SAM" id="SignalP"/>
    </source>
</evidence>
<dbReference type="PANTHER" id="PTHR44755:SF8">
    <property type="entry name" value="RECEPTOR LIGAND BINDING REGION DOMAIN-CONTAINING PROTEIN"/>
    <property type="match status" value="1"/>
</dbReference>
<evidence type="ECO:0000259" key="6">
    <source>
        <dbReference type="Pfam" id="PF01094"/>
    </source>
</evidence>
<accession>A0A1D1W4I6</accession>
<evidence type="ECO:0000256" key="1">
    <source>
        <dbReference type="ARBA" id="ARBA00004370"/>
    </source>
</evidence>
<keyword evidence="3" id="KW-1133">Transmembrane helix</keyword>
<dbReference type="GO" id="GO:0016020">
    <property type="term" value="C:membrane"/>
    <property type="evidence" value="ECO:0007669"/>
    <property type="project" value="UniProtKB-SubCell"/>
</dbReference>
<dbReference type="SUPFAM" id="SSF53822">
    <property type="entry name" value="Periplasmic binding protein-like I"/>
    <property type="match status" value="1"/>
</dbReference>
<proteinExistence type="predicted"/>
<feature type="chain" id="PRO_5008899201" description="Receptor ligand binding region domain-containing protein" evidence="5">
    <location>
        <begin position="28"/>
        <end position="244"/>
    </location>
</feature>
<gene>
    <name evidence="7" type="primary">RvY_18095-1</name>
    <name evidence="7" type="synonym">RvY_18095.1</name>
    <name evidence="7" type="ORF">RvY_18095</name>
</gene>
<evidence type="ECO:0000256" key="2">
    <source>
        <dbReference type="ARBA" id="ARBA00022692"/>
    </source>
</evidence>
<feature type="domain" description="Receptor ligand binding region" evidence="6">
    <location>
        <begin position="67"/>
        <end position="209"/>
    </location>
</feature>
<comment type="subcellular location">
    <subcellularLocation>
        <location evidence="1">Membrane</location>
    </subcellularLocation>
</comment>
<dbReference type="STRING" id="947166.A0A1D1W4I6"/>
<name>A0A1D1W4I6_RAMVA</name>
<dbReference type="OrthoDB" id="1890790at2759"/>
<dbReference type="InterPro" id="IPR052612">
    <property type="entry name" value="ANP_Clearance_Receptor"/>
</dbReference>
<dbReference type="GO" id="GO:0017046">
    <property type="term" value="F:peptide hormone binding"/>
    <property type="evidence" value="ECO:0007669"/>
    <property type="project" value="TreeGrafter"/>
</dbReference>
<keyword evidence="4" id="KW-0472">Membrane</keyword>
<keyword evidence="8" id="KW-1185">Reference proteome</keyword>
<evidence type="ECO:0000256" key="3">
    <source>
        <dbReference type="ARBA" id="ARBA00022989"/>
    </source>
</evidence>
<dbReference type="EMBL" id="BDGG01000017">
    <property type="protein sequence ID" value="GAV08402.1"/>
    <property type="molecule type" value="Genomic_DNA"/>
</dbReference>
<dbReference type="Proteomes" id="UP000186922">
    <property type="component" value="Unassembled WGS sequence"/>
</dbReference>
<organism evidence="7 8">
    <name type="scientific">Ramazzottius varieornatus</name>
    <name type="common">Water bear</name>
    <name type="synonym">Tardigrade</name>
    <dbReference type="NCBI Taxonomy" id="947166"/>
    <lineage>
        <taxon>Eukaryota</taxon>
        <taxon>Metazoa</taxon>
        <taxon>Ecdysozoa</taxon>
        <taxon>Tardigrada</taxon>
        <taxon>Eutardigrada</taxon>
        <taxon>Parachela</taxon>
        <taxon>Hypsibioidea</taxon>
        <taxon>Ramazzottiidae</taxon>
        <taxon>Ramazzottius</taxon>
    </lineage>
</organism>